<evidence type="ECO:0000313" key="3">
    <source>
        <dbReference type="EMBL" id="SMQ61911.1"/>
    </source>
</evidence>
<proteinExistence type="predicted"/>
<accession>A0A1Y6EL23</accession>
<dbReference type="InterPro" id="IPR009875">
    <property type="entry name" value="PilZ_domain"/>
</dbReference>
<gene>
    <name evidence="3" type="ORF">SAMN06295905_0589</name>
</gene>
<protein>
    <submittedName>
        <fullName evidence="3">PilZ domain-containing protein</fullName>
    </submittedName>
</protein>
<organism evidence="3 4">
    <name type="scientific">Devosia lucknowensis</name>
    <dbReference type="NCBI Taxonomy" id="1096929"/>
    <lineage>
        <taxon>Bacteria</taxon>
        <taxon>Pseudomonadati</taxon>
        <taxon>Pseudomonadota</taxon>
        <taxon>Alphaproteobacteria</taxon>
        <taxon>Hyphomicrobiales</taxon>
        <taxon>Devosiaceae</taxon>
        <taxon>Devosia</taxon>
    </lineage>
</organism>
<dbReference type="OrthoDB" id="7188320at2"/>
<feature type="region of interest" description="Disordered" evidence="1">
    <location>
        <begin position="19"/>
        <end position="39"/>
    </location>
</feature>
<evidence type="ECO:0000256" key="1">
    <source>
        <dbReference type="SAM" id="MobiDB-lite"/>
    </source>
</evidence>
<dbReference type="Proteomes" id="UP000194474">
    <property type="component" value="Unassembled WGS sequence"/>
</dbReference>
<dbReference type="EMBL" id="FXWK01000001">
    <property type="protein sequence ID" value="SMQ61911.1"/>
    <property type="molecule type" value="Genomic_DNA"/>
</dbReference>
<dbReference type="AlphaFoldDB" id="A0A1Y6EL23"/>
<dbReference type="SUPFAM" id="SSF141371">
    <property type="entry name" value="PilZ domain-like"/>
    <property type="match status" value="1"/>
</dbReference>
<dbReference type="GO" id="GO:0035438">
    <property type="term" value="F:cyclic-di-GMP binding"/>
    <property type="evidence" value="ECO:0007669"/>
    <property type="project" value="InterPro"/>
</dbReference>
<feature type="domain" description="PilZ" evidence="2">
    <location>
        <begin position="45"/>
        <end position="119"/>
    </location>
</feature>
<sequence>MPCIVAIALNPAQRRCTSLEQRPPKRPHMPFGKSPGANASPLLLERRIAPRRDTYIEATISIGFSKMPCIIRNVSDSGAKLEVAKVNAVPDRFTLNAPGHRPQLCRVVWRALKEVGVAYQD</sequence>
<keyword evidence="4" id="KW-1185">Reference proteome</keyword>
<reference evidence="4" key="1">
    <citation type="submission" date="2017-04" db="EMBL/GenBank/DDBJ databases">
        <authorList>
            <person name="Varghese N."/>
            <person name="Submissions S."/>
        </authorList>
    </citation>
    <scope>NUCLEOTIDE SEQUENCE [LARGE SCALE GENOMIC DNA]</scope>
</reference>
<name>A0A1Y6EL23_9HYPH</name>
<evidence type="ECO:0000259" key="2">
    <source>
        <dbReference type="Pfam" id="PF07238"/>
    </source>
</evidence>
<evidence type="ECO:0000313" key="4">
    <source>
        <dbReference type="Proteomes" id="UP000194474"/>
    </source>
</evidence>
<dbReference type="Pfam" id="PF07238">
    <property type="entry name" value="PilZ"/>
    <property type="match status" value="1"/>
</dbReference>